<organism evidence="3 4">
    <name type="scientific">Meganyctiphanes norvegica</name>
    <name type="common">Northern krill</name>
    <name type="synonym">Thysanopoda norvegica</name>
    <dbReference type="NCBI Taxonomy" id="48144"/>
    <lineage>
        <taxon>Eukaryota</taxon>
        <taxon>Metazoa</taxon>
        <taxon>Ecdysozoa</taxon>
        <taxon>Arthropoda</taxon>
        <taxon>Crustacea</taxon>
        <taxon>Multicrustacea</taxon>
        <taxon>Malacostraca</taxon>
        <taxon>Eumalacostraca</taxon>
        <taxon>Eucarida</taxon>
        <taxon>Euphausiacea</taxon>
        <taxon>Euphausiidae</taxon>
        <taxon>Meganyctiphanes</taxon>
    </lineage>
</organism>
<dbReference type="PANTHER" id="PTHR24253:SF176">
    <property type="entry name" value="CORIN, ISOFORM B"/>
    <property type="match status" value="1"/>
</dbReference>
<dbReference type="InterPro" id="IPR043504">
    <property type="entry name" value="Peptidase_S1_PA_chymotrypsin"/>
</dbReference>
<name>A0AAV2PU99_MEGNR</name>
<dbReference type="GO" id="GO:0006508">
    <property type="term" value="P:proteolysis"/>
    <property type="evidence" value="ECO:0007669"/>
    <property type="project" value="InterPro"/>
</dbReference>
<gene>
    <name evidence="3" type="ORF">MNOR_LOCUS3595</name>
</gene>
<dbReference type="InterPro" id="IPR001314">
    <property type="entry name" value="Peptidase_S1A"/>
</dbReference>
<reference evidence="3 4" key="1">
    <citation type="submission" date="2024-05" db="EMBL/GenBank/DDBJ databases">
        <authorList>
            <person name="Wallberg A."/>
        </authorList>
    </citation>
    <scope>NUCLEOTIDE SEQUENCE [LARGE SCALE GENOMIC DNA]</scope>
</reference>
<dbReference type="PROSITE" id="PS50240">
    <property type="entry name" value="TRYPSIN_DOM"/>
    <property type="match status" value="1"/>
</dbReference>
<feature type="non-terminal residue" evidence="3">
    <location>
        <position position="1"/>
    </location>
</feature>
<dbReference type="CDD" id="cd00190">
    <property type="entry name" value="Tryp_SPc"/>
    <property type="match status" value="1"/>
</dbReference>
<evidence type="ECO:0000259" key="2">
    <source>
        <dbReference type="PROSITE" id="PS50240"/>
    </source>
</evidence>
<dbReference type="PRINTS" id="PR00722">
    <property type="entry name" value="CHYMOTRYPSIN"/>
</dbReference>
<dbReference type="Gene3D" id="2.40.10.10">
    <property type="entry name" value="Trypsin-like serine proteases"/>
    <property type="match status" value="2"/>
</dbReference>
<feature type="non-terminal residue" evidence="3">
    <location>
        <position position="119"/>
    </location>
</feature>
<feature type="domain" description="Peptidase S1" evidence="2">
    <location>
        <begin position="1"/>
        <end position="119"/>
    </location>
</feature>
<accession>A0AAV2PU99</accession>
<evidence type="ECO:0000313" key="4">
    <source>
        <dbReference type="Proteomes" id="UP001497623"/>
    </source>
</evidence>
<evidence type="ECO:0000313" key="3">
    <source>
        <dbReference type="EMBL" id="CAL4063740.1"/>
    </source>
</evidence>
<dbReference type="PANTHER" id="PTHR24253">
    <property type="entry name" value="TRANSMEMBRANE PROTEASE SERINE"/>
    <property type="match status" value="1"/>
</dbReference>
<dbReference type="InterPro" id="IPR033116">
    <property type="entry name" value="TRYPSIN_SER"/>
</dbReference>
<evidence type="ECO:0000256" key="1">
    <source>
        <dbReference type="ARBA" id="ARBA00023157"/>
    </source>
</evidence>
<dbReference type="Proteomes" id="UP001497623">
    <property type="component" value="Unassembled WGS sequence"/>
</dbReference>
<dbReference type="EMBL" id="CAXKWB010001244">
    <property type="protein sequence ID" value="CAL4063740.1"/>
    <property type="molecule type" value="Genomic_DNA"/>
</dbReference>
<sequence length="119" mass="13367">SRIINWKKIFQHDNDIALLELPSELIFLPTIQPICLGWPEDVSAGEKATAIGWGKIEWEGELSSKLLKVEVELLTNTRCKELYAWAYISKNMLCAYIPDKDACQGDSGGPLMVIQDGSW</sequence>
<dbReference type="GO" id="GO:0004252">
    <property type="term" value="F:serine-type endopeptidase activity"/>
    <property type="evidence" value="ECO:0007669"/>
    <property type="project" value="InterPro"/>
</dbReference>
<dbReference type="AlphaFoldDB" id="A0AAV2PU99"/>
<dbReference type="Pfam" id="PF00089">
    <property type="entry name" value="Trypsin"/>
    <property type="match status" value="1"/>
</dbReference>
<dbReference type="PROSITE" id="PS00135">
    <property type="entry name" value="TRYPSIN_SER"/>
    <property type="match status" value="1"/>
</dbReference>
<dbReference type="InterPro" id="IPR001254">
    <property type="entry name" value="Trypsin_dom"/>
</dbReference>
<comment type="caution">
    <text evidence="3">The sequence shown here is derived from an EMBL/GenBank/DDBJ whole genome shotgun (WGS) entry which is preliminary data.</text>
</comment>
<dbReference type="SMART" id="SM00020">
    <property type="entry name" value="Tryp_SPc"/>
    <property type="match status" value="1"/>
</dbReference>
<keyword evidence="4" id="KW-1185">Reference proteome</keyword>
<protein>
    <recommendedName>
        <fullName evidence="2">Peptidase S1 domain-containing protein</fullName>
    </recommendedName>
</protein>
<dbReference type="InterPro" id="IPR009003">
    <property type="entry name" value="Peptidase_S1_PA"/>
</dbReference>
<keyword evidence="1" id="KW-1015">Disulfide bond</keyword>
<proteinExistence type="predicted"/>
<dbReference type="SUPFAM" id="SSF50494">
    <property type="entry name" value="Trypsin-like serine proteases"/>
    <property type="match status" value="1"/>
</dbReference>